<accession>A0ABZ1AVP9</accession>
<evidence type="ECO:0000256" key="1">
    <source>
        <dbReference type="SAM" id="Phobius"/>
    </source>
</evidence>
<organism evidence="2 3">
    <name type="scientific">Blastococcus brunescens</name>
    <dbReference type="NCBI Taxonomy" id="1564165"/>
    <lineage>
        <taxon>Bacteria</taxon>
        <taxon>Bacillati</taxon>
        <taxon>Actinomycetota</taxon>
        <taxon>Actinomycetes</taxon>
        <taxon>Geodermatophilales</taxon>
        <taxon>Geodermatophilaceae</taxon>
        <taxon>Blastococcus</taxon>
    </lineage>
</organism>
<protein>
    <recommendedName>
        <fullName evidence="4">Secreted protein</fullName>
    </recommendedName>
</protein>
<evidence type="ECO:0008006" key="4">
    <source>
        <dbReference type="Google" id="ProtNLM"/>
    </source>
</evidence>
<sequence length="64" mass="6492">MNGALKAAWALTAFVIVAGIVGWIVTGRPVFAVFIVLGAVTAAGAAFALRTPPDRPTSKEGPTP</sequence>
<gene>
    <name evidence="2" type="ORF">U6N30_22185</name>
</gene>
<keyword evidence="1" id="KW-0472">Membrane</keyword>
<keyword evidence="1" id="KW-0812">Transmembrane</keyword>
<keyword evidence="1" id="KW-1133">Transmembrane helix</keyword>
<evidence type="ECO:0000313" key="2">
    <source>
        <dbReference type="EMBL" id="WRL62637.1"/>
    </source>
</evidence>
<proteinExistence type="predicted"/>
<keyword evidence="3" id="KW-1185">Reference proteome</keyword>
<dbReference type="RefSeq" id="WP_324273989.1">
    <property type="nucleotide sequence ID" value="NZ_CP141261.1"/>
</dbReference>
<dbReference type="Proteomes" id="UP001324287">
    <property type="component" value="Chromosome"/>
</dbReference>
<feature type="transmembrane region" description="Helical" evidence="1">
    <location>
        <begin position="7"/>
        <end position="25"/>
    </location>
</feature>
<name>A0ABZ1AVP9_9ACTN</name>
<dbReference type="EMBL" id="CP141261">
    <property type="protein sequence ID" value="WRL62637.1"/>
    <property type="molecule type" value="Genomic_DNA"/>
</dbReference>
<evidence type="ECO:0000313" key="3">
    <source>
        <dbReference type="Proteomes" id="UP001324287"/>
    </source>
</evidence>
<reference evidence="2 3" key="1">
    <citation type="submission" date="2023-12" db="EMBL/GenBank/DDBJ databases">
        <title>Blastococcus brunescens sp. nov., an actonobacterium isolated from sandstone collected in sahara desert.</title>
        <authorList>
            <person name="Gtari M."/>
            <person name="Ghodhbane F."/>
        </authorList>
    </citation>
    <scope>NUCLEOTIDE SEQUENCE [LARGE SCALE GENOMIC DNA]</scope>
    <source>
        <strain evidence="2 3">BMG 8361</strain>
    </source>
</reference>
<feature type="transmembrane region" description="Helical" evidence="1">
    <location>
        <begin position="31"/>
        <end position="49"/>
    </location>
</feature>